<reference evidence="1 2" key="1">
    <citation type="submission" date="2019-03" db="EMBL/GenBank/DDBJ databases">
        <title>First draft genome of Liparis tanakae, snailfish: a comprehensive survey of snailfish specific genes.</title>
        <authorList>
            <person name="Kim W."/>
            <person name="Song I."/>
            <person name="Jeong J.-H."/>
            <person name="Kim D."/>
            <person name="Kim S."/>
            <person name="Ryu S."/>
            <person name="Song J.Y."/>
            <person name="Lee S.K."/>
        </authorList>
    </citation>
    <scope>NUCLEOTIDE SEQUENCE [LARGE SCALE GENOMIC DNA]</scope>
    <source>
        <tissue evidence="1">Muscle</tissue>
    </source>
</reference>
<dbReference type="Proteomes" id="UP000314294">
    <property type="component" value="Unassembled WGS sequence"/>
</dbReference>
<dbReference type="AlphaFoldDB" id="A0A4Z2EA90"/>
<dbReference type="EMBL" id="SRLO01013228">
    <property type="protein sequence ID" value="TNN25182.1"/>
    <property type="molecule type" value="Genomic_DNA"/>
</dbReference>
<evidence type="ECO:0000313" key="1">
    <source>
        <dbReference type="EMBL" id="TNN25182.1"/>
    </source>
</evidence>
<sequence>MPRPTCTRCSPVRLHHPDSNAPPLFVLYLQPDELEALHSHTFRVKTFKKAKHCGVCKATIGPDGLVCRDVYISLYMLLGKSK</sequence>
<evidence type="ECO:0000313" key="2">
    <source>
        <dbReference type="Proteomes" id="UP000314294"/>
    </source>
</evidence>
<dbReference type="OrthoDB" id="8783038at2759"/>
<proteinExistence type="predicted"/>
<gene>
    <name evidence="1" type="ORF">EYF80_064690</name>
</gene>
<comment type="caution">
    <text evidence="1">The sequence shown here is derived from an EMBL/GenBank/DDBJ whole genome shotgun (WGS) entry which is preliminary data.</text>
</comment>
<accession>A0A4Z2EA90</accession>
<dbReference type="SUPFAM" id="SSF57889">
    <property type="entry name" value="Cysteine-rich domain"/>
    <property type="match status" value="1"/>
</dbReference>
<dbReference type="InterPro" id="IPR046349">
    <property type="entry name" value="C1-like_sf"/>
</dbReference>
<name>A0A4Z2EA90_9TELE</name>
<organism evidence="1 2">
    <name type="scientific">Liparis tanakae</name>
    <name type="common">Tanaka's snailfish</name>
    <dbReference type="NCBI Taxonomy" id="230148"/>
    <lineage>
        <taxon>Eukaryota</taxon>
        <taxon>Metazoa</taxon>
        <taxon>Chordata</taxon>
        <taxon>Craniata</taxon>
        <taxon>Vertebrata</taxon>
        <taxon>Euteleostomi</taxon>
        <taxon>Actinopterygii</taxon>
        <taxon>Neopterygii</taxon>
        <taxon>Teleostei</taxon>
        <taxon>Neoteleostei</taxon>
        <taxon>Acanthomorphata</taxon>
        <taxon>Eupercaria</taxon>
        <taxon>Perciformes</taxon>
        <taxon>Cottioidei</taxon>
        <taxon>Cottales</taxon>
        <taxon>Liparidae</taxon>
        <taxon>Liparis</taxon>
    </lineage>
</organism>
<protein>
    <submittedName>
        <fullName evidence="1">Uncharacterized protein</fullName>
    </submittedName>
</protein>
<keyword evidence="2" id="KW-1185">Reference proteome</keyword>